<organism evidence="1 2">
    <name type="scientific">Durusdinium trenchii</name>
    <dbReference type="NCBI Taxonomy" id="1381693"/>
    <lineage>
        <taxon>Eukaryota</taxon>
        <taxon>Sar</taxon>
        <taxon>Alveolata</taxon>
        <taxon>Dinophyceae</taxon>
        <taxon>Suessiales</taxon>
        <taxon>Symbiodiniaceae</taxon>
        <taxon>Durusdinium</taxon>
    </lineage>
</organism>
<dbReference type="InterPro" id="IPR016135">
    <property type="entry name" value="UBQ-conjugating_enzyme/RWD"/>
</dbReference>
<reference evidence="1 2" key="1">
    <citation type="submission" date="2024-02" db="EMBL/GenBank/DDBJ databases">
        <authorList>
            <person name="Chen Y."/>
            <person name="Shah S."/>
            <person name="Dougan E. K."/>
            <person name="Thang M."/>
            <person name="Chan C."/>
        </authorList>
    </citation>
    <scope>NUCLEOTIDE SEQUENCE [LARGE SCALE GENOMIC DNA]</scope>
</reference>
<dbReference type="CDD" id="cd00195">
    <property type="entry name" value="UBCc_UEV"/>
    <property type="match status" value="1"/>
</dbReference>
<dbReference type="GO" id="GO:0000502">
    <property type="term" value="C:proteasome complex"/>
    <property type="evidence" value="ECO:0007669"/>
    <property type="project" value="UniProtKB-KW"/>
</dbReference>
<gene>
    <name evidence="1" type="ORF">SCF082_LOCUS4200</name>
</gene>
<keyword evidence="2" id="KW-1185">Reference proteome</keyword>
<dbReference type="Proteomes" id="UP001642464">
    <property type="component" value="Unassembled WGS sequence"/>
</dbReference>
<keyword evidence="1" id="KW-0647">Proteasome</keyword>
<evidence type="ECO:0000313" key="2">
    <source>
        <dbReference type="Proteomes" id="UP001642464"/>
    </source>
</evidence>
<sequence>MENAAVVKLVQRCLADVTRKPVENVEIYLDDEVTTWHLALHFPERAPFQGGPGGSLRASDFSLYATLRFEADFPARPPKFKFESKWINHQHLWGDRICHSLLSDDFWDFFREKRTHSTSLWNASCALADGDGLGGMPRYLQILRDFLASDPDYEEEQHVKYDAESLANDVAAQRRFKPAWWEGSCRLEPKAERPARQGYPQPEEAPEKAKAWGTDFFLKTPVLPGDVECHPCFEVAIVPGRLPSLNTSMACLCPKSFAQGARSSDFGLPVDAILPYPCHWEAWQGCAQTLAQQGLEKLKASTAGFYQLQLPSAQGADVEHLEAILNIVGEIWKTTCIGIVKNNEYESERAMMCFVTLHFLLLCWDQDHPALRAHAAKSVAEFLRMAQQTPVVNLKSCVPDLGRFLVRFLLAESPLTLKEHLPVLVRELFNRNVRWVHPDMWPDPETPPPLQELEVHASFEASQFGMKLLVFQSYYILRSQELGLDSMDALDACAGRPASEALRAFQRDCREIKEMGSYPEFFVWLQLEEFLERDLHSMLCAAVAESEERGYNHGIFRN</sequence>
<dbReference type="Gene3D" id="3.10.110.10">
    <property type="entry name" value="Ubiquitin Conjugating Enzyme"/>
    <property type="match status" value="1"/>
</dbReference>
<dbReference type="EMBL" id="CAXAMM010002180">
    <property type="protein sequence ID" value="CAK8995061.1"/>
    <property type="molecule type" value="Genomic_DNA"/>
</dbReference>
<dbReference type="SUPFAM" id="SSF54495">
    <property type="entry name" value="UBC-like"/>
    <property type="match status" value="1"/>
</dbReference>
<proteinExistence type="predicted"/>
<evidence type="ECO:0000313" key="1">
    <source>
        <dbReference type="EMBL" id="CAK8995061.1"/>
    </source>
</evidence>
<accession>A0ABP0HZJ3</accession>
<comment type="caution">
    <text evidence="1">The sequence shown here is derived from an EMBL/GenBank/DDBJ whole genome shotgun (WGS) entry which is preliminary data.</text>
</comment>
<protein>
    <submittedName>
        <fullName evidence="1">26S proteasome non-ATPase regulatory subunit 10</fullName>
    </submittedName>
</protein>
<name>A0ABP0HZJ3_9DINO</name>